<dbReference type="Proteomes" id="UP000326837">
    <property type="component" value="Chromosome"/>
</dbReference>
<dbReference type="Gene3D" id="3.40.50.1010">
    <property type="entry name" value="5'-nuclease"/>
    <property type="match status" value="1"/>
</dbReference>
<dbReference type="PANTHER" id="PTHR35458">
    <property type="entry name" value="SLR0755 PROTEIN"/>
    <property type="match status" value="1"/>
</dbReference>
<evidence type="ECO:0000313" key="3">
    <source>
        <dbReference type="Proteomes" id="UP000326837"/>
    </source>
</evidence>
<evidence type="ECO:0000313" key="2">
    <source>
        <dbReference type="EMBL" id="BBO31967.1"/>
    </source>
</evidence>
<dbReference type="InterPro" id="IPR047140">
    <property type="entry name" value="LabA"/>
</dbReference>
<dbReference type="InterPro" id="IPR021139">
    <property type="entry name" value="NYN"/>
</dbReference>
<feature type="domain" description="NYN" evidence="1">
    <location>
        <begin position="91"/>
        <end position="163"/>
    </location>
</feature>
<dbReference type="AlphaFoldDB" id="A0A5K7X837"/>
<proteinExistence type="predicted"/>
<accession>A0A5K7X837</accession>
<dbReference type="Pfam" id="PF01936">
    <property type="entry name" value="NYN"/>
    <property type="match status" value="1"/>
</dbReference>
<dbReference type="PANTHER" id="PTHR35458:SF8">
    <property type="entry name" value="SLR0650 PROTEIN"/>
    <property type="match status" value="1"/>
</dbReference>
<gene>
    <name evidence="2" type="ORF">PLANPX_1579</name>
</gene>
<dbReference type="GO" id="GO:0004540">
    <property type="term" value="F:RNA nuclease activity"/>
    <property type="evidence" value="ECO:0007669"/>
    <property type="project" value="InterPro"/>
</dbReference>
<name>A0A5K7X837_9BACT</name>
<protein>
    <recommendedName>
        <fullName evidence="1">NYN domain-containing protein</fullName>
    </recommendedName>
</protein>
<sequence length="301" mass="33952">MGRHGFDRKDRNYLFIDGGYLRERINQFAKDFFGIEHFGWDCEHISERYFKTFYYDCPPDDKATHRGEEYRECIAATKRLPGVHVAEGVLTSGRKQQQKQVDVKLAVDMLSHTLNRNMDSVTLLAGDQDFVPAIEALVRAGMYVSLMYVHTSISPRLRDAADEGSTLDFRDLYFACSDAFRGANKLVTESSFVIGGVEHHFAREGRAVDRWHLIGSGNTESGQLARLAKIFPESHFALLIDSGEGQVLRYSHPDAHILCRQVEALGHSFKVSKITAEYRDAFPAHVQELTKPAARPAGLVE</sequence>
<organism evidence="2 3">
    <name type="scientific">Lacipirellula parvula</name>
    <dbReference type="NCBI Taxonomy" id="2650471"/>
    <lineage>
        <taxon>Bacteria</taxon>
        <taxon>Pseudomonadati</taxon>
        <taxon>Planctomycetota</taxon>
        <taxon>Planctomycetia</taxon>
        <taxon>Pirellulales</taxon>
        <taxon>Lacipirellulaceae</taxon>
        <taxon>Lacipirellula</taxon>
    </lineage>
</organism>
<dbReference type="CDD" id="cd18722">
    <property type="entry name" value="PIN_NicB-like"/>
    <property type="match status" value="1"/>
</dbReference>
<dbReference type="KEGG" id="lpav:PLANPX_1579"/>
<reference evidence="3" key="1">
    <citation type="submission" date="2019-10" db="EMBL/GenBank/DDBJ databases">
        <title>Lacipirellula parvula gen. nov., sp. nov., representing a lineage of planctomycetes widespread in freshwater anoxic habitats, and description of the family Lacipirellulaceae.</title>
        <authorList>
            <person name="Dedysh S.N."/>
            <person name="Kulichevskaya I.S."/>
            <person name="Beletsky A.V."/>
            <person name="Rakitin A.L."/>
            <person name="Mardanov A.V."/>
            <person name="Ivanova A.A."/>
            <person name="Saltykova V.X."/>
            <person name="Rijpstra W.I.C."/>
            <person name="Sinninghe Damste J.S."/>
            <person name="Ravin N.V."/>
        </authorList>
    </citation>
    <scope>NUCLEOTIDE SEQUENCE [LARGE SCALE GENOMIC DNA]</scope>
    <source>
        <strain evidence="3">PX69</strain>
    </source>
</reference>
<keyword evidence="3" id="KW-1185">Reference proteome</keyword>
<dbReference type="RefSeq" id="WP_152098023.1">
    <property type="nucleotide sequence ID" value="NZ_AP021861.1"/>
</dbReference>
<evidence type="ECO:0000259" key="1">
    <source>
        <dbReference type="Pfam" id="PF01936"/>
    </source>
</evidence>
<dbReference type="EMBL" id="AP021861">
    <property type="protein sequence ID" value="BBO31967.1"/>
    <property type="molecule type" value="Genomic_DNA"/>
</dbReference>